<protein>
    <submittedName>
        <fullName evidence="1">Uncharacterized protein</fullName>
    </submittedName>
</protein>
<proteinExistence type="predicted"/>
<dbReference type="AlphaFoldDB" id="A0AAV6ZMN0"/>
<organism evidence="1 2">
    <name type="scientific">Engystomops pustulosus</name>
    <name type="common">Tungara frog</name>
    <name type="synonym">Physalaemus pustulosus</name>
    <dbReference type="NCBI Taxonomy" id="76066"/>
    <lineage>
        <taxon>Eukaryota</taxon>
        <taxon>Metazoa</taxon>
        <taxon>Chordata</taxon>
        <taxon>Craniata</taxon>
        <taxon>Vertebrata</taxon>
        <taxon>Euteleostomi</taxon>
        <taxon>Amphibia</taxon>
        <taxon>Batrachia</taxon>
        <taxon>Anura</taxon>
        <taxon>Neobatrachia</taxon>
        <taxon>Hyloidea</taxon>
        <taxon>Leptodactylidae</taxon>
        <taxon>Leiuperinae</taxon>
        <taxon>Engystomops</taxon>
    </lineage>
</organism>
<dbReference type="Proteomes" id="UP000824782">
    <property type="component" value="Unassembled WGS sequence"/>
</dbReference>
<gene>
    <name evidence="1" type="ORF">GDO81_021261</name>
</gene>
<keyword evidence="2" id="KW-1185">Reference proteome</keyword>
<reference evidence="1" key="1">
    <citation type="thesis" date="2020" institute="ProQuest LLC" country="789 East Eisenhower Parkway, Ann Arbor, MI, USA">
        <title>Comparative Genomics and Chromosome Evolution.</title>
        <authorList>
            <person name="Mudd A.B."/>
        </authorList>
    </citation>
    <scope>NUCLEOTIDE SEQUENCE</scope>
    <source>
        <strain evidence="1">237g6f4</strain>
        <tissue evidence="1">Blood</tissue>
    </source>
</reference>
<dbReference type="EMBL" id="WNYA01000185">
    <property type="protein sequence ID" value="KAG8549423.1"/>
    <property type="molecule type" value="Genomic_DNA"/>
</dbReference>
<comment type="caution">
    <text evidence="1">The sequence shown here is derived from an EMBL/GenBank/DDBJ whole genome shotgun (WGS) entry which is preliminary data.</text>
</comment>
<evidence type="ECO:0000313" key="1">
    <source>
        <dbReference type="EMBL" id="KAG8549423.1"/>
    </source>
</evidence>
<name>A0AAV6ZMN0_ENGPU</name>
<accession>A0AAV6ZMN0</accession>
<sequence>MGVMMRTDEGSPQVLPSALGAGVHISGAASISRCLCNDPSAVMSACTPPLHIRLFCRGVQYLYDASSRGSSRSVPCTPCTCCILLYTAHSCLRSRDALVLAPASLRCWILSWLSLSLLSSRLLTL</sequence>
<evidence type="ECO:0000313" key="2">
    <source>
        <dbReference type="Proteomes" id="UP000824782"/>
    </source>
</evidence>